<dbReference type="InterPro" id="IPR033749">
    <property type="entry name" value="Polyprenyl_synt_CS"/>
</dbReference>
<dbReference type="CDD" id="cd00685">
    <property type="entry name" value="Trans_IPPS_HT"/>
    <property type="match status" value="1"/>
</dbReference>
<keyword evidence="3 6" id="KW-0808">Transferase</keyword>
<dbReference type="RefSeq" id="WP_261673378.1">
    <property type="nucleotide sequence ID" value="NZ_JARUJP010000031.1"/>
</dbReference>
<dbReference type="Pfam" id="PF00348">
    <property type="entry name" value="polyprenyl_synt"/>
    <property type="match status" value="1"/>
</dbReference>
<dbReference type="SFLD" id="SFLDS00005">
    <property type="entry name" value="Isoprenoid_Synthase_Type_I"/>
    <property type="match status" value="1"/>
</dbReference>
<name>A0ABU4JXN3_9CLOT</name>
<keyword evidence="5" id="KW-0460">Magnesium</keyword>
<evidence type="ECO:0000256" key="6">
    <source>
        <dbReference type="RuleBase" id="RU004466"/>
    </source>
</evidence>
<dbReference type="SUPFAM" id="SSF48576">
    <property type="entry name" value="Terpenoid synthases"/>
    <property type="match status" value="1"/>
</dbReference>
<dbReference type="EMBL" id="JARUJP010000031">
    <property type="protein sequence ID" value="MDW8802872.1"/>
    <property type="molecule type" value="Genomic_DNA"/>
</dbReference>
<evidence type="ECO:0000256" key="3">
    <source>
        <dbReference type="ARBA" id="ARBA00022679"/>
    </source>
</evidence>
<evidence type="ECO:0000256" key="5">
    <source>
        <dbReference type="ARBA" id="ARBA00022842"/>
    </source>
</evidence>
<dbReference type="PANTHER" id="PTHR12001">
    <property type="entry name" value="GERANYLGERANYL PYROPHOSPHATE SYNTHASE"/>
    <property type="match status" value="1"/>
</dbReference>
<organism evidence="7 8">
    <name type="scientific">Clostridium tanneri</name>
    <dbReference type="NCBI Taxonomy" id="3037988"/>
    <lineage>
        <taxon>Bacteria</taxon>
        <taxon>Bacillati</taxon>
        <taxon>Bacillota</taxon>
        <taxon>Clostridia</taxon>
        <taxon>Eubacteriales</taxon>
        <taxon>Clostridiaceae</taxon>
        <taxon>Clostridium</taxon>
    </lineage>
</organism>
<keyword evidence="8" id="KW-1185">Reference proteome</keyword>
<accession>A0ABU4JXN3</accession>
<dbReference type="PANTHER" id="PTHR12001:SF69">
    <property type="entry name" value="ALL TRANS-POLYPRENYL-DIPHOSPHATE SYNTHASE PDSS1"/>
    <property type="match status" value="1"/>
</dbReference>
<comment type="similarity">
    <text evidence="2 6">Belongs to the FPP/GGPP synthase family.</text>
</comment>
<evidence type="ECO:0000256" key="1">
    <source>
        <dbReference type="ARBA" id="ARBA00001946"/>
    </source>
</evidence>
<reference evidence="7 8" key="1">
    <citation type="submission" date="2023-04" db="EMBL/GenBank/DDBJ databases">
        <title>Clostridium tannerae sp. nov., isolated from the fecal material of an alpaca.</title>
        <authorList>
            <person name="Miller S."/>
            <person name="Hendry M."/>
            <person name="King J."/>
            <person name="Sankaranarayanan K."/>
            <person name="Lawson P.A."/>
        </authorList>
    </citation>
    <scope>NUCLEOTIDE SEQUENCE [LARGE SCALE GENOMIC DNA]</scope>
    <source>
        <strain evidence="7 8">A1-XYC3</strain>
    </source>
</reference>
<keyword evidence="4" id="KW-0479">Metal-binding</keyword>
<evidence type="ECO:0000256" key="4">
    <source>
        <dbReference type="ARBA" id="ARBA00022723"/>
    </source>
</evidence>
<evidence type="ECO:0000256" key="2">
    <source>
        <dbReference type="ARBA" id="ARBA00006706"/>
    </source>
</evidence>
<comment type="cofactor">
    <cofactor evidence="1">
        <name>Mg(2+)</name>
        <dbReference type="ChEBI" id="CHEBI:18420"/>
    </cofactor>
</comment>
<evidence type="ECO:0000313" key="8">
    <source>
        <dbReference type="Proteomes" id="UP001281656"/>
    </source>
</evidence>
<dbReference type="InterPro" id="IPR008949">
    <property type="entry name" value="Isoprenoid_synthase_dom_sf"/>
</dbReference>
<dbReference type="PROSITE" id="PS00444">
    <property type="entry name" value="POLYPRENYL_SYNTHASE_2"/>
    <property type="match status" value="1"/>
</dbReference>
<proteinExistence type="inferred from homology"/>
<dbReference type="Proteomes" id="UP001281656">
    <property type="component" value="Unassembled WGS sequence"/>
</dbReference>
<comment type="caution">
    <text evidence="7">The sequence shown here is derived from an EMBL/GenBank/DDBJ whole genome shotgun (WGS) entry which is preliminary data.</text>
</comment>
<dbReference type="InterPro" id="IPR000092">
    <property type="entry name" value="Polyprenyl_synt"/>
</dbReference>
<dbReference type="PROSITE" id="PS00723">
    <property type="entry name" value="POLYPRENYL_SYNTHASE_1"/>
    <property type="match status" value="1"/>
</dbReference>
<dbReference type="Gene3D" id="1.10.600.10">
    <property type="entry name" value="Farnesyl Diphosphate Synthase"/>
    <property type="match status" value="1"/>
</dbReference>
<evidence type="ECO:0000313" key="7">
    <source>
        <dbReference type="EMBL" id="MDW8802872.1"/>
    </source>
</evidence>
<protein>
    <submittedName>
        <fullName evidence="7">Polyprenyl synthetase family protein</fullName>
    </submittedName>
</protein>
<gene>
    <name evidence="7" type="ORF">P8V03_17140</name>
</gene>
<sequence length="321" mass="36324">MDKIWNKYEDIQKELEAVVSFMEKNTKCKDKKIEGSIKELIHSGGKMLRPAFVIISSHFGNYDAEKTRSLASVIELLHMATLVHDDVVDDAKLRRGQETVQSKYGKDYAVYIGDFLFCVCFKILASSATLQSIKIDSNSMSRICLGEIDQLNSRFNSNLSVKSYLNRISGKTAELLSLSLYTGAAESGCSDGLCKQFWKIGHNIGMAFQIIDDILDYVGSNNVVGKAVGKDIKQGIFTVPFIYAANKNRRAFEPYFHKEVFSEEDVRKIIELVNNNGGITSSRELADKYTKKAFNLINRLPENRHKIILKEITEMLLKRTY</sequence>